<dbReference type="Proteomes" id="UP000075538">
    <property type="component" value="Unassembled WGS sequence"/>
</dbReference>
<evidence type="ECO:0000313" key="2">
    <source>
        <dbReference type="Proteomes" id="UP000075538"/>
    </source>
</evidence>
<protein>
    <submittedName>
        <fullName evidence="1">Uncharacterized protein</fullName>
    </submittedName>
</protein>
<dbReference type="EMBL" id="LHZZ01000366">
    <property type="protein sequence ID" value="KXV79176.1"/>
    <property type="molecule type" value="Genomic_DNA"/>
</dbReference>
<name>A0A149VG94_9PROT</name>
<comment type="caution">
    <text evidence="1">The sequence shown here is derived from an EMBL/GenBank/DDBJ whole genome shotgun (WGS) entry which is preliminary data.</text>
</comment>
<organism evidence="1 2">
    <name type="scientific">Acetobacter malorum</name>
    <dbReference type="NCBI Taxonomy" id="178901"/>
    <lineage>
        <taxon>Bacteria</taxon>
        <taxon>Pseudomonadati</taxon>
        <taxon>Pseudomonadota</taxon>
        <taxon>Alphaproteobacteria</taxon>
        <taxon>Acetobacterales</taxon>
        <taxon>Acetobacteraceae</taxon>
        <taxon>Acetobacter</taxon>
    </lineage>
</organism>
<gene>
    <name evidence="1" type="ORF">AD953_03205</name>
</gene>
<reference evidence="1 2" key="1">
    <citation type="submission" date="2015-06" db="EMBL/GenBank/DDBJ databases">
        <title>Improved classification and identification of acetic acid bacteria using matrix-assisted laser desorption/ionization time-of-flight mass spectrometry; Gluconobacter nephelii and Gluconobacter uchimurae are later heterotypic synonyms of Gluconobacter japonicus and Gluconobacter oxydans, respectively.</title>
        <authorList>
            <person name="Li L."/>
            <person name="Cleenwerck I."/>
            <person name="De Vuyst L."/>
            <person name="Vandamme P."/>
        </authorList>
    </citation>
    <scope>NUCLEOTIDE SEQUENCE [LARGE SCALE GENOMIC DNA]</scope>
    <source>
        <strain evidence="1 2">LMG 1604</strain>
    </source>
</reference>
<sequence length="104" mass="11424">MIIGATRIRVASRSGPHALIRHVFEGKDNEEITVLQGGRHMVRAAHGDAKAAGRTYSNRHFSVSPEMATTRDQARGVFRSIADEFRFNLDDATVVAEISQKGCT</sequence>
<feature type="non-terminal residue" evidence="1">
    <location>
        <position position="104"/>
    </location>
</feature>
<evidence type="ECO:0000313" key="1">
    <source>
        <dbReference type="EMBL" id="KXV79176.1"/>
    </source>
</evidence>
<dbReference type="AlphaFoldDB" id="A0A149VG94"/>
<accession>A0A149VG94</accession>
<proteinExistence type="predicted"/>